<comment type="caution">
    <text evidence="5">The sequence shown here is derived from an EMBL/GenBank/DDBJ whole genome shotgun (WGS) entry which is preliminary data.</text>
</comment>
<dbReference type="SUPFAM" id="SSF55781">
    <property type="entry name" value="GAF domain-like"/>
    <property type="match status" value="1"/>
</dbReference>
<keyword evidence="2" id="KW-0804">Transcription</keyword>
<feature type="compositionally biased region" description="Low complexity" evidence="3">
    <location>
        <begin position="16"/>
        <end position="26"/>
    </location>
</feature>
<evidence type="ECO:0000256" key="2">
    <source>
        <dbReference type="ARBA" id="ARBA00023163"/>
    </source>
</evidence>
<evidence type="ECO:0000313" key="5">
    <source>
        <dbReference type="EMBL" id="GAA3092571.1"/>
    </source>
</evidence>
<dbReference type="Gene3D" id="3.30.450.40">
    <property type="match status" value="1"/>
</dbReference>
<proteinExistence type="predicted"/>
<dbReference type="Pfam" id="PF01590">
    <property type="entry name" value="GAF"/>
    <property type="match status" value="1"/>
</dbReference>
<dbReference type="Gene3D" id="1.10.10.10">
    <property type="entry name" value="Winged helix-like DNA-binding domain superfamily/Winged helix DNA-binding domain"/>
    <property type="match status" value="1"/>
</dbReference>
<dbReference type="RefSeq" id="WP_344519709.1">
    <property type="nucleotide sequence ID" value="NZ_BAAAUG010000022.1"/>
</dbReference>
<sequence>MGENVTNMPSAPPPDDQSSSQRFPSPGGETEQLRATAEQLREQVYELEVQARARPKIALAEGILVERYRLANAEAAFTLLRQASQRANVKLHQLAAAVARTPGPAPGARTWFTGREQHPMPDLTALEAGTLNATNQGEVLGAALHRVLTVTGTDMGNVQLLEDGVLRMAKHAGLPRQFTDYFAFVDGNTSCARAAAASHQVTVKEVATSAGFDDDTRRVILTAGSRACHSVPLVDDEDTVHGVISSHHARPLIGFTQAQLQALHTTSRTLGTWIRWHQHTVLLDALQDLHQLALASRQ</sequence>
<keyword evidence="6" id="KW-1185">Reference proteome</keyword>
<dbReference type="EMBL" id="BAAAUG010000022">
    <property type="protein sequence ID" value="GAA3092571.1"/>
    <property type="molecule type" value="Genomic_DNA"/>
</dbReference>
<dbReference type="InterPro" id="IPR029016">
    <property type="entry name" value="GAF-like_dom_sf"/>
</dbReference>
<dbReference type="InterPro" id="IPR005561">
    <property type="entry name" value="ANTAR"/>
</dbReference>
<evidence type="ECO:0000259" key="4">
    <source>
        <dbReference type="PROSITE" id="PS50921"/>
    </source>
</evidence>
<organism evidence="5 6">
    <name type="scientific">Streptomyces rectiviolaceus</name>
    <dbReference type="NCBI Taxonomy" id="332591"/>
    <lineage>
        <taxon>Bacteria</taxon>
        <taxon>Bacillati</taxon>
        <taxon>Actinomycetota</taxon>
        <taxon>Actinomycetes</taxon>
        <taxon>Kitasatosporales</taxon>
        <taxon>Streptomycetaceae</taxon>
        <taxon>Streptomyces</taxon>
    </lineage>
</organism>
<evidence type="ECO:0000313" key="6">
    <source>
        <dbReference type="Proteomes" id="UP001501637"/>
    </source>
</evidence>
<dbReference type="Proteomes" id="UP001501637">
    <property type="component" value="Unassembled WGS sequence"/>
</dbReference>
<dbReference type="InterPro" id="IPR003018">
    <property type="entry name" value="GAF"/>
</dbReference>
<accession>A0ABP6M9S5</accession>
<gene>
    <name evidence="5" type="ORF">GCM10010449_15400</name>
</gene>
<dbReference type="SMART" id="SM01012">
    <property type="entry name" value="ANTAR"/>
    <property type="match status" value="1"/>
</dbReference>
<evidence type="ECO:0000256" key="3">
    <source>
        <dbReference type="SAM" id="MobiDB-lite"/>
    </source>
</evidence>
<feature type="domain" description="ANTAR" evidence="4">
    <location>
        <begin position="37"/>
        <end position="99"/>
    </location>
</feature>
<evidence type="ECO:0000256" key="1">
    <source>
        <dbReference type="ARBA" id="ARBA00023015"/>
    </source>
</evidence>
<protein>
    <submittedName>
        <fullName evidence="5">GAF and ANTAR domain-containing protein</fullName>
    </submittedName>
</protein>
<reference evidence="6" key="1">
    <citation type="journal article" date="2019" name="Int. J. Syst. Evol. Microbiol.">
        <title>The Global Catalogue of Microorganisms (GCM) 10K type strain sequencing project: providing services to taxonomists for standard genome sequencing and annotation.</title>
        <authorList>
            <consortium name="The Broad Institute Genomics Platform"/>
            <consortium name="The Broad Institute Genome Sequencing Center for Infectious Disease"/>
            <person name="Wu L."/>
            <person name="Ma J."/>
        </authorList>
    </citation>
    <scope>NUCLEOTIDE SEQUENCE [LARGE SCALE GENOMIC DNA]</scope>
    <source>
        <strain evidence="6">JCM 9092</strain>
    </source>
</reference>
<dbReference type="PROSITE" id="PS50921">
    <property type="entry name" value="ANTAR"/>
    <property type="match status" value="1"/>
</dbReference>
<dbReference type="Pfam" id="PF03861">
    <property type="entry name" value="ANTAR"/>
    <property type="match status" value="1"/>
</dbReference>
<dbReference type="InterPro" id="IPR036388">
    <property type="entry name" value="WH-like_DNA-bd_sf"/>
</dbReference>
<keyword evidence="1" id="KW-0805">Transcription regulation</keyword>
<feature type="region of interest" description="Disordered" evidence="3">
    <location>
        <begin position="1"/>
        <end position="34"/>
    </location>
</feature>
<name>A0ABP6M9S5_9ACTN</name>